<dbReference type="EMBL" id="FQTW01000004">
    <property type="protein sequence ID" value="SHE71199.1"/>
    <property type="molecule type" value="Genomic_DNA"/>
</dbReference>
<dbReference type="STRING" id="1155689.SAMN05444278_104170"/>
<sequence>MKILSKLGLFSLAIVALSCAKETPQEVKKFKTLMGETIEIHDEVMPKMSSLNQNIQKLDTLKSIDSLKQQQAIKDLKSAHDQMMSWMKDFSNTFTRAEINQGLQTENLDSIKLKLNELKNLNSEATKMKKAILNSLEEAQMLVQNK</sequence>
<gene>
    <name evidence="3" type="ORF">SAMN05444278_104170</name>
</gene>
<feature type="coiled-coil region" evidence="1">
    <location>
        <begin position="108"/>
        <end position="138"/>
    </location>
</feature>
<dbReference type="AlphaFoldDB" id="A0A1M4VQF7"/>
<evidence type="ECO:0000313" key="3">
    <source>
        <dbReference type="EMBL" id="SHE71199.1"/>
    </source>
</evidence>
<feature type="signal peptide" evidence="2">
    <location>
        <begin position="1"/>
        <end position="20"/>
    </location>
</feature>
<evidence type="ECO:0000256" key="1">
    <source>
        <dbReference type="SAM" id="Coils"/>
    </source>
</evidence>
<evidence type="ECO:0008006" key="5">
    <source>
        <dbReference type="Google" id="ProtNLM"/>
    </source>
</evidence>
<evidence type="ECO:0000313" key="4">
    <source>
        <dbReference type="Proteomes" id="UP000184462"/>
    </source>
</evidence>
<protein>
    <recommendedName>
        <fullName evidence="5">Viral A-type inclusion protein</fullName>
    </recommendedName>
</protein>
<keyword evidence="1" id="KW-0175">Coiled coil</keyword>
<dbReference type="Proteomes" id="UP000184462">
    <property type="component" value="Unassembled WGS sequence"/>
</dbReference>
<name>A0A1M4VQF7_9FLAO</name>
<organism evidence="3 4">
    <name type="scientific">Psychroflexus salarius</name>
    <dbReference type="NCBI Taxonomy" id="1155689"/>
    <lineage>
        <taxon>Bacteria</taxon>
        <taxon>Pseudomonadati</taxon>
        <taxon>Bacteroidota</taxon>
        <taxon>Flavobacteriia</taxon>
        <taxon>Flavobacteriales</taxon>
        <taxon>Flavobacteriaceae</taxon>
        <taxon>Psychroflexus</taxon>
    </lineage>
</organism>
<keyword evidence="2" id="KW-0732">Signal</keyword>
<proteinExistence type="predicted"/>
<evidence type="ECO:0000256" key="2">
    <source>
        <dbReference type="SAM" id="SignalP"/>
    </source>
</evidence>
<dbReference type="PROSITE" id="PS51257">
    <property type="entry name" value="PROKAR_LIPOPROTEIN"/>
    <property type="match status" value="1"/>
</dbReference>
<keyword evidence="4" id="KW-1185">Reference proteome</keyword>
<feature type="chain" id="PRO_5012160419" description="Viral A-type inclusion protein" evidence="2">
    <location>
        <begin position="21"/>
        <end position="146"/>
    </location>
</feature>
<dbReference type="RefSeq" id="WP_073192876.1">
    <property type="nucleotide sequence ID" value="NZ_FQTW01000004.1"/>
</dbReference>
<dbReference type="OrthoDB" id="1436925at2"/>
<reference evidence="3 4" key="1">
    <citation type="submission" date="2016-11" db="EMBL/GenBank/DDBJ databases">
        <authorList>
            <person name="Jaros S."/>
            <person name="Januszkiewicz K."/>
            <person name="Wedrychowicz H."/>
        </authorList>
    </citation>
    <scope>NUCLEOTIDE SEQUENCE [LARGE SCALE GENOMIC DNA]</scope>
    <source>
        <strain evidence="3 4">DSM 25661</strain>
    </source>
</reference>
<accession>A0A1M4VQF7</accession>